<accession>A0A1R2C2J3</accession>
<reference evidence="1 2" key="1">
    <citation type="submission" date="2016-11" db="EMBL/GenBank/DDBJ databases">
        <title>The macronuclear genome of Stentor coeruleus: a giant cell with tiny introns.</title>
        <authorList>
            <person name="Slabodnick M."/>
            <person name="Ruby J.G."/>
            <person name="Reiff S.B."/>
            <person name="Swart E.C."/>
            <person name="Gosai S."/>
            <person name="Prabakaran S."/>
            <person name="Witkowska E."/>
            <person name="Larue G.E."/>
            <person name="Fisher S."/>
            <person name="Freeman R.M."/>
            <person name="Gunawardena J."/>
            <person name="Chu W."/>
            <person name="Stover N.A."/>
            <person name="Gregory B.D."/>
            <person name="Nowacki M."/>
            <person name="Derisi J."/>
            <person name="Roy S.W."/>
            <person name="Marshall W.F."/>
            <person name="Sood P."/>
        </authorList>
    </citation>
    <scope>NUCLEOTIDE SEQUENCE [LARGE SCALE GENOMIC DNA]</scope>
    <source>
        <strain evidence="1">WM001</strain>
    </source>
</reference>
<name>A0A1R2C2J3_9CILI</name>
<gene>
    <name evidence="1" type="ORF">SteCoe_16009</name>
</gene>
<dbReference type="Proteomes" id="UP000187209">
    <property type="component" value="Unassembled WGS sequence"/>
</dbReference>
<dbReference type="AlphaFoldDB" id="A0A1R2C2J3"/>
<organism evidence="1 2">
    <name type="scientific">Stentor coeruleus</name>
    <dbReference type="NCBI Taxonomy" id="5963"/>
    <lineage>
        <taxon>Eukaryota</taxon>
        <taxon>Sar</taxon>
        <taxon>Alveolata</taxon>
        <taxon>Ciliophora</taxon>
        <taxon>Postciliodesmatophora</taxon>
        <taxon>Heterotrichea</taxon>
        <taxon>Heterotrichida</taxon>
        <taxon>Stentoridae</taxon>
        <taxon>Stentor</taxon>
    </lineage>
</organism>
<evidence type="ECO:0000313" key="2">
    <source>
        <dbReference type="Proteomes" id="UP000187209"/>
    </source>
</evidence>
<dbReference type="EMBL" id="MPUH01000314">
    <property type="protein sequence ID" value="OMJ83155.1"/>
    <property type="molecule type" value="Genomic_DNA"/>
</dbReference>
<protein>
    <submittedName>
        <fullName evidence="1">Uncharacterized protein</fullName>
    </submittedName>
</protein>
<evidence type="ECO:0000313" key="1">
    <source>
        <dbReference type="EMBL" id="OMJ83155.1"/>
    </source>
</evidence>
<proteinExistence type="predicted"/>
<sequence>MDFSGSTDFYEDLEDNIIIPRPLRPIARTPKVTYTLPVYSPINNKNEPYFKLQDEIVGLNIYNIRLQEQIVKKNKTAFNQKAKEFIYKDDPIPDVRNRYPRYNNSSQETKHEYFNKFPDFDNFFKGRFRDTRIIKLGKYHNRCQTACFDNAEKGTCLGKRIHNNIKFMKKVLIPQTKANNVIKNQSPSTGLKVKGIIIKRQA</sequence>
<keyword evidence="2" id="KW-1185">Reference proteome</keyword>
<comment type="caution">
    <text evidence="1">The sequence shown here is derived from an EMBL/GenBank/DDBJ whole genome shotgun (WGS) entry which is preliminary data.</text>
</comment>